<feature type="transmembrane region" description="Helical" evidence="12">
    <location>
        <begin position="229"/>
        <end position="253"/>
    </location>
</feature>
<keyword evidence="9 14" id="KW-0675">Receptor</keyword>
<dbReference type="CDD" id="cd15283">
    <property type="entry name" value="7tmC_V2R_pheromone"/>
    <property type="match status" value="1"/>
</dbReference>
<feature type="transmembrane region" description="Helical" evidence="12">
    <location>
        <begin position="197"/>
        <end position="217"/>
    </location>
</feature>
<dbReference type="PRINTS" id="PR01535">
    <property type="entry name" value="VOMERONASL2R"/>
</dbReference>
<feature type="transmembrane region" description="Helical" evidence="12">
    <location>
        <begin position="159"/>
        <end position="182"/>
    </location>
</feature>
<feature type="transmembrane region" description="Helical" evidence="12">
    <location>
        <begin position="353"/>
        <end position="373"/>
    </location>
</feature>
<evidence type="ECO:0000256" key="6">
    <source>
        <dbReference type="ARBA" id="ARBA00022989"/>
    </source>
</evidence>
<dbReference type="InterPro" id="IPR038550">
    <property type="entry name" value="GPCR_3_9-Cys_sf"/>
</dbReference>
<dbReference type="InterPro" id="IPR000068">
    <property type="entry name" value="GPCR_3_Ca_sens_rcpt-rel"/>
</dbReference>
<keyword evidence="4 12" id="KW-0812">Transmembrane</keyword>
<dbReference type="GO" id="GO:0004930">
    <property type="term" value="F:G protein-coupled receptor activity"/>
    <property type="evidence" value="ECO:0007669"/>
    <property type="project" value="UniProtKB-KW"/>
</dbReference>
<dbReference type="InterPro" id="IPR011500">
    <property type="entry name" value="GPCR_3_9-Cys_dom"/>
</dbReference>
<feature type="domain" description="G-protein coupled receptors family 3 profile" evidence="13">
    <location>
        <begin position="159"/>
        <end position="423"/>
    </location>
</feature>
<dbReference type="STRING" id="10029.G3ILZ0"/>
<evidence type="ECO:0000313" key="15">
    <source>
        <dbReference type="Proteomes" id="UP000001075"/>
    </source>
</evidence>
<organism evidence="14 15">
    <name type="scientific">Cricetulus griseus</name>
    <name type="common">Chinese hamster</name>
    <name type="synonym">Cricetulus barabensis griseus</name>
    <dbReference type="NCBI Taxonomy" id="10029"/>
    <lineage>
        <taxon>Eukaryota</taxon>
        <taxon>Metazoa</taxon>
        <taxon>Chordata</taxon>
        <taxon>Craniata</taxon>
        <taxon>Vertebrata</taxon>
        <taxon>Euteleostomi</taxon>
        <taxon>Mammalia</taxon>
        <taxon>Eutheria</taxon>
        <taxon>Euarchontoglires</taxon>
        <taxon>Glires</taxon>
        <taxon>Rodentia</taxon>
        <taxon>Myomorpha</taxon>
        <taxon>Muroidea</taxon>
        <taxon>Cricetidae</taxon>
        <taxon>Cricetinae</taxon>
        <taxon>Cricetulus</taxon>
    </lineage>
</organism>
<evidence type="ECO:0000313" key="14">
    <source>
        <dbReference type="EMBL" id="EGW14735.1"/>
    </source>
</evidence>
<dbReference type="PRINTS" id="PR00248">
    <property type="entry name" value="GPCRMGR"/>
</dbReference>
<dbReference type="EMBL" id="JH004365">
    <property type="protein sequence ID" value="EGW14735.1"/>
    <property type="molecule type" value="Genomic_DNA"/>
</dbReference>
<protein>
    <submittedName>
        <fullName evidence="14">Vomeronasal type-2 receptor 26</fullName>
    </submittedName>
</protein>
<evidence type="ECO:0000256" key="2">
    <source>
        <dbReference type="ARBA" id="ARBA00007242"/>
    </source>
</evidence>
<feature type="transmembrane region" description="Helical" evidence="12">
    <location>
        <begin position="318"/>
        <end position="341"/>
    </location>
</feature>
<dbReference type="GO" id="GO:0005886">
    <property type="term" value="C:plasma membrane"/>
    <property type="evidence" value="ECO:0007669"/>
    <property type="project" value="UniProtKB-SubCell"/>
</dbReference>
<keyword evidence="6 12" id="KW-1133">Transmembrane helix</keyword>
<dbReference type="InParanoid" id="G3ILZ0"/>
<keyword evidence="7" id="KW-0297">G-protein coupled receptor</keyword>
<dbReference type="FunFam" id="2.10.50.30:FF:000002">
    <property type="entry name" value="Vomeronasal 2 receptor, h1"/>
    <property type="match status" value="1"/>
</dbReference>
<evidence type="ECO:0000256" key="11">
    <source>
        <dbReference type="ARBA" id="ARBA00023224"/>
    </source>
</evidence>
<dbReference type="PANTHER" id="PTHR24061:SF403">
    <property type="entry name" value="VOMERONASAL 2, RECEPTOR 113-RELATED"/>
    <property type="match status" value="1"/>
</dbReference>
<dbReference type="Gene3D" id="2.10.50.30">
    <property type="entry name" value="GPCR, family 3, nine cysteines domain"/>
    <property type="match status" value="1"/>
</dbReference>
<evidence type="ECO:0000256" key="12">
    <source>
        <dbReference type="SAM" id="Phobius"/>
    </source>
</evidence>
<keyword evidence="3" id="KW-1003">Cell membrane</keyword>
<feature type="transmembrane region" description="Helical" evidence="12">
    <location>
        <begin position="385"/>
        <end position="408"/>
    </location>
</feature>
<dbReference type="InterPro" id="IPR004073">
    <property type="entry name" value="GPCR_3_vmron_rcpt_2"/>
</dbReference>
<evidence type="ECO:0000259" key="13">
    <source>
        <dbReference type="PROSITE" id="PS50259"/>
    </source>
</evidence>
<gene>
    <name evidence="14" type="ORF">I79_024917</name>
</gene>
<dbReference type="Proteomes" id="UP000001075">
    <property type="component" value="Unassembled WGS sequence"/>
</dbReference>
<name>G3ILZ0_CRIGR</name>
<proteinExistence type="inferred from homology"/>
<evidence type="ECO:0000256" key="8">
    <source>
        <dbReference type="ARBA" id="ARBA00023136"/>
    </source>
</evidence>
<keyword evidence="5" id="KW-0732">Signal</keyword>
<evidence type="ECO:0000256" key="1">
    <source>
        <dbReference type="ARBA" id="ARBA00004651"/>
    </source>
</evidence>
<dbReference type="PaxDb" id="10029-XP_007653145.1"/>
<dbReference type="InterPro" id="IPR017978">
    <property type="entry name" value="GPCR_3_C"/>
</dbReference>
<dbReference type="Pfam" id="PF07562">
    <property type="entry name" value="NCD3G"/>
    <property type="match status" value="1"/>
</dbReference>
<dbReference type="AlphaFoldDB" id="G3ILZ0"/>
<evidence type="ECO:0000256" key="7">
    <source>
        <dbReference type="ARBA" id="ARBA00023040"/>
    </source>
</evidence>
<dbReference type="PROSITE" id="PS50259">
    <property type="entry name" value="G_PROTEIN_RECEP_F3_4"/>
    <property type="match status" value="1"/>
</dbReference>
<evidence type="ECO:0000256" key="4">
    <source>
        <dbReference type="ARBA" id="ARBA00022692"/>
    </source>
</evidence>
<dbReference type="InterPro" id="IPR000337">
    <property type="entry name" value="GPCR_3"/>
</dbReference>
<feature type="transmembrane region" description="Helical" evidence="12">
    <location>
        <begin position="265"/>
        <end position="292"/>
    </location>
</feature>
<keyword evidence="10" id="KW-0325">Glycoprotein</keyword>
<accession>G3ILZ0</accession>
<keyword evidence="11" id="KW-0807">Transducer</keyword>
<dbReference type="PANTHER" id="PTHR24061">
    <property type="entry name" value="CALCIUM-SENSING RECEPTOR-RELATED"/>
    <property type="match status" value="1"/>
</dbReference>
<evidence type="ECO:0000256" key="9">
    <source>
        <dbReference type="ARBA" id="ARBA00023170"/>
    </source>
</evidence>
<dbReference type="Pfam" id="PF00003">
    <property type="entry name" value="7tm_3"/>
    <property type="match status" value="1"/>
</dbReference>
<evidence type="ECO:0000256" key="5">
    <source>
        <dbReference type="ARBA" id="ARBA00022729"/>
    </source>
</evidence>
<comment type="subcellular location">
    <subcellularLocation>
        <location evidence="1">Cell membrane</location>
        <topology evidence="1">Multi-pass membrane protein</topology>
    </subcellularLocation>
</comment>
<reference evidence="15" key="1">
    <citation type="journal article" date="2011" name="Nat. Biotechnol.">
        <title>The genomic sequence of the Chinese hamster ovary (CHO)-K1 cell line.</title>
        <authorList>
            <person name="Xu X."/>
            <person name="Nagarajan H."/>
            <person name="Lewis N.E."/>
            <person name="Pan S."/>
            <person name="Cai Z."/>
            <person name="Liu X."/>
            <person name="Chen W."/>
            <person name="Xie M."/>
            <person name="Wang W."/>
            <person name="Hammond S."/>
            <person name="Andersen M.R."/>
            <person name="Neff N."/>
            <person name="Passarelli B."/>
            <person name="Koh W."/>
            <person name="Fan H.C."/>
            <person name="Wang J."/>
            <person name="Gui Y."/>
            <person name="Lee K.H."/>
            <person name="Betenbaugh M.J."/>
            <person name="Quake S.R."/>
            <person name="Famili I."/>
            <person name="Palsson B.O."/>
            <person name="Wang J."/>
        </authorList>
    </citation>
    <scope>NUCLEOTIDE SEQUENCE [LARGE SCALE GENOMIC DNA]</scope>
    <source>
        <strain evidence="15">CHO K1 cell line</strain>
    </source>
</reference>
<evidence type="ECO:0000256" key="3">
    <source>
        <dbReference type="ARBA" id="ARBA00022475"/>
    </source>
</evidence>
<keyword evidence="8 12" id="KW-0472">Membrane</keyword>
<comment type="similarity">
    <text evidence="2">Belongs to the G-protein coupled receptor 3 family.</text>
</comment>
<dbReference type="eggNOG" id="KOG1056">
    <property type="taxonomic scope" value="Eukaryota"/>
</dbReference>
<sequence>MDEVNRNTEFLPNKSLVLDFRLYGCLHESYISSLFEYIDENDENRIANYACGEGNVCDVMLTGTNWKISSIIAKFHDVYYHKQMPLSVCSADCGPGFRKVQQEGMAPCCFDCSQCPENEVSNETNVYQCVMCPEDMYANADHSQCFHKVVVFLNYEEPLGMTLALMALCFSTFTSVVLGVFVKHRDTPIVKANNRNLSYTLLISLIFCFLCPMLFIGHPNVATCILQQITFGLVFTVAVSTVLAKTVTVLMAFKVTAPGKRMRYFLISGAANYIIVICTLFQIFLCLIWLGFSPPSIDTDAHTEHGQIIIVCDKGSVTAFYCVLGYHGILAFGTFLLAFLARNLPDTFNEAKFLTFSMLLFCSVWITFLPVYHSTKGKVMVAVEVLSILASSAGLLGCIFVPKCYIILLRPERNSLQKLKEKTSL</sequence>
<evidence type="ECO:0000256" key="10">
    <source>
        <dbReference type="ARBA" id="ARBA00023180"/>
    </source>
</evidence>